<dbReference type="RefSeq" id="WP_344536873.1">
    <property type="nucleotide sequence ID" value="NZ_BAAATD010000001.1"/>
</dbReference>
<evidence type="ECO:0000313" key="2">
    <source>
        <dbReference type="EMBL" id="GAA2574361.1"/>
    </source>
</evidence>
<dbReference type="PANTHER" id="PTHR10963:SF60">
    <property type="entry name" value="GRAM-NEGATIVE BACTERIA-BINDING PROTEIN 1-RELATED"/>
    <property type="match status" value="1"/>
</dbReference>
<dbReference type="InterPro" id="IPR013320">
    <property type="entry name" value="ConA-like_dom_sf"/>
</dbReference>
<evidence type="ECO:0000259" key="1">
    <source>
        <dbReference type="PROSITE" id="PS51762"/>
    </source>
</evidence>
<evidence type="ECO:0000313" key="3">
    <source>
        <dbReference type="Proteomes" id="UP001501509"/>
    </source>
</evidence>
<keyword evidence="3" id="KW-1185">Reference proteome</keyword>
<dbReference type="PROSITE" id="PS51762">
    <property type="entry name" value="GH16_2"/>
    <property type="match status" value="1"/>
</dbReference>
<dbReference type="CDD" id="cd00413">
    <property type="entry name" value="Glyco_hydrolase_16"/>
    <property type="match status" value="1"/>
</dbReference>
<dbReference type="EMBL" id="BAAATD010000001">
    <property type="protein sequence ID" value="GAA2574361.1"/>
    <property type="molecule type" value="Genomic_DNA"/>
</dbReference>
<organism evidence="2 3">
    <name type="scientific">Actinomadura fulvescens</name>
    <dbReference type="NCBI Taxonomy" id="46160"/>
    <lineage>
        <taxon>Bacteria</taxon>
        <taxon>Bacillati</taxon>
        <taxon>Actinomycetota</taxon>
        <taxon>Actinomycetes</taxon>
        <taxon>Streptosporangiales</taxon>
        <taxon>Thermomonosporaceae</taxon>
        <taxon>Actinomadura</taxon>
    </lineage>
</organism>
<dbReference type="InterPro" id="IPR000757">
    <property type="entry name" value="Beta-glucanase-like"/>
</dbReference>
<name>A0ABN3P8S8_9ACTN</name>
<dbReference type="PANTHER" id="PTHR10963">
    <property type="entry name" value="GLYCOSYL HYDROLASE-RELATED"/>
    <property type="match status" value="1"/>
</dbReference>
<reference evidence="2 3" key="1">
    <citation type="journal article" date="2019" name="Int. J. Syst. Evol. Microbiol.">
        <title>The Global Catalogue of Microorganisms (GCM) 10K type strain sequencing project: providing services to taxonomists for standard genome sequencing and annotation.</title>
        <authorList>
            <consortium name="The Broad Institute Genomics Platform"/>
            <consortium name="The Broad Institute Genome Sequencing Center for Infectious Disease"/>
            <person name="Wu L."/>
            <person name="Ma J."/>
        </authorList>
    </citation>
    <scope>NUCLEOTIDE SEQUENCE [LARGE SCALE GENOMIC DNA]</scope>
    <source>
        <strain evidence="2 3">JCM 6833</strain>
    </source>
</reference>
<protein>
    <recommendedName>
        <fullName evidence="1">GH16 domain-containing protein</fullName>
    </recommendedName>
</protein>
<dbReference type="Proteomes" id="UP001501509">
    <property type="component" value="Unassembled WGS sequence"/>
</dbReference>
<gene>
    <name evidence="2" type="ORF">GCM10010411_02760</name>
</gene>
<proteinExistence type="predicted"/>
<dbReference type="InterPro" id="IPR050546">
    <property type="entry name" value="Glycosyl_Hydrlase_16"/>
</dbReference>
<sequence>MVNGFARFGVVAVCALAVGAAGQDSGIPKPRNVEISTPSERPPVPSAAVRYGWGKPVVADEFRGKKLDRRGWKVYDGRGHAGKGRRSPKAVTVRNGVLTITGTANGTTGGIAWRRGAQKYGRWEARVRSSRGCACYHPVLLLWPVGGGGGVAPKGGGGEVDYMEILDDGRRRSTGFYLHYGPEKKSRKLSGRVRADLTRWHTFAVEWTPRSMSAFIDGRRWFTTTNRKALPPGPMGQTIQLDWFPQDSRRTARGIDRRSRATLQVDWIRMYRVP</sequence>
<dbReference type="Pfam" id="PF00722">
    <property type="entry name" value="Glyco_hydro_16"/>
    <property type="match status" value="1"/>
</dbReference>
<dbReference type="SUPFAM" id="SSF49899">
    <property type="entry name" value="Concanavalin A-like lectins/glucanases"/>
    <property type="match status" value="1"/>
</dbReference>
<accession>A0ABN3P8S8</accession>
<comment type="caution">
    <text evidence="2">The sequence shown here is derived from an EMBL/GenBank/DDBJ whole genome shotgun (WGS) entry which is preliminary data.</text>
</comment>
<dbReference type="Gene3D" id="2.60.120.200">
    <property type="match status" value="1"/>
</dbReference>
<feature type="domain" description="GH16" evidence="1">
    <location>
        <begin position="37"/>
        <end position="274"/>
    </location>
</feature>